<dbReference type="CDD" id="cd00317">
    <property type="entry name" value="cyclophilin"/>
    <property type="match status" value="1"/>
</dbReference>
<protein>
    <recommendedName>
        <fullName evidence="5">Peptidyl-prolyl cis-trans isomerase</fullName>
        <shortName evidence="5">PPIase</shortName>
        <ecNumber evidence="5">5.2.1.8</ecNumber>
    </recommendedName>
</protein>
<comment type="function">
    <text evidence="1 5">PPIases accelerate the folding of proteins. It catalyzes the cis-trans isomerization of proline imidic peptide bonds in oligopeptides.</text>
</comment>
<dbReference type="InterPro" id="IPR029000">
    <property type="entry name" value="Cyclophilin-like_dom_sf"/>
</dbReference>
<evidence type="ECO:0000256" key="5">
    <source>
        <dbReference type="RuleBase" id="RU363019"/>
    </source>
</evidence>
<dbReference type="InterPro" id="IPR044666">
    <property type="entry name" value="Cyclophilin_A-like"/>
</dbReference>
<comment type="similarity">
    <text evidence="2 5">Belongs to the cyclophilin-type PPIase family.</text>
</comment>
<evidence type="ECO:0000313" key="8">
    <source>
        <dbReference type="Proteomes" id="UP000183461"/>
    </source>
</evidence>
<feature type="domain" description="PPIase cyclophilin-type" evidence="6">
    <location>
        <begin position="1"/>
        <end position="155"/>
    </location>
</feature>
<evidence type="ECO:0000256" key="4">
    <source>
        <dbReference type="ARBA" id="ARBA00023235"/>
    </source>
</evidence>
<comment type="catalytic activity">
    <reaction evidence="5">
        <text>[protein]-peptidylproline (omega=180) = [protein]-peptidylproline (omega=0)</text>
        <dbReference type="Rhea" id="RHEA:16237"/>
        <dbReference type="Rhea" id="RHEA-COMP:10747"/>
        <dbReference type="Rhea" id="RHEA-COMP:10748"/>
        <dbReference type="ChEBI" id="CHEBI:83833"/>
        <dbReference type="ChEBI" id="CHEBI:83834"/>
        <dbReference type="EC" id="5.2.1.8"/>
    </reaction>
</comment>
<reference evidence="8" key="1">
    <citation type="submission" date="2016-11" db="EMBL/GenBank/DDBJ databases">
        <authorList>
            <person name="Varghese N."/>
            <person name="Submissions S."/>
        </authorList>
    </citation>
    <scope>NUCLEOTIDE SEQUENCE [LARGE SCALE GENOMIC DNA]</scope>
    <source>
        <strain evidence="8">YL228</strain>
    </source>
</reference>
<evidence type="ECO:0000256" key="3">
    <source>
        <dbReference type="ARBA" id="ARBA00023110"/>
    </source>
</evidence>
<dbReference type="Pfam" id="PF00160">
    <property type="entry name" value="Pro_isomerase"/>
    <property type="match status" value="1"/>
</dbReference>
<gene>
    <name evidence="7" type="ORF">SAMN02910280_0003</name>
</gene>
<dbReference type="PANTHER" id="PTHR45625">
    <property type="entry name" value="PEPTIDYL-PROLYL CIS-TRANS ISOMERASE-RELATED"/>
    <property type="match status" value="1"/>
</dbReference>
<organism evidence="7 8">
    <name type="scientific">Ruminococcus flavefaciens</name>
    <dbReference type="NCBI Taxonomy" id="1265"/>
    <lineage>
        <taxon>Bacteria</taxon>
        <taxon>Bacillati</taxon>
        <taxon>Bacillota</taxon>
        <taxon>Clostridia</taxon>
        <taxon>Eubacteriales</taxon>
        <taxon>Oscillospiraceae</taxon>
        <taxon>Ruminococcus</taxon>
    </lineage>
</organism>
<evidence type="ECO:0000256" key="1">
    <source>
        <dbReference type="ARBA" id="ARBA00002388"/>
    </source>
</evidence>
<dbReference type="InterPro" id="IPR024936">
    <property type="entry name" value="Cyclophilin-type_PPIase"/>
</dbReference>
<dbReference type="PRINTS" id="PR00153">
    <property type="entry name" value="CSAPPISMRASE"/>
</dbReference>
<dbReference type="SUPFAM" id="SSF50891">
    <property type="entry name" value="Cyclophilin-like"/>
    <property type="match status" value="1"/>
</dbReference>
<evidence type="ECO:0000259" key="6">
    <source>
        <dbReference type="PROSITE" id="PS50072"/>
    </source>
</evidence>
<dbReference type="Gene3D" id="2.40.100.10">
    <property type="entry name" value="Cyclophilin-like"/>
    <property type="match status" value="1"/>
</dbReference>
<proteinExistence type="inferred from homology"/>
<dbReference type="EC" id="5.2.1.8" evidence="5"/>
<dbReference type="AlphaFoldDB" id="A0A1K1PPS5"/>
<sequence>MVIIEMENGKKIKIELYHDIAPISCENFEKLVKQGFYDGLTFHRVIPGFMIQGGCPNGTGTGGPGWHIKGEFAANGVKNDLKHTRGVLSMARSMMPDSAGSQFFIMHEDAPHLDGNYAAFGKVVEGMDVVDEIAECATDYNDKPTTPQVMKKVTIE</sequence>
<evidence type="ECO:0000313" key="7">
    <source>
        <dbReference type="EMBL" id="SFW49453.1"/>
    </source>
</evidence>
<dbReference type="PIRSF" id="PIRSF001467">
    <property type="entry name" value="Peptidylpro_ismrse"/>
    <property type="match status" value="1"/>
</dbReference>
<dbReference type="PROSITE" id="PS00170">
    <property type="entry name" value="CSA_PPIASE_1"/>
    <property type="match status" value="1"/>
</dbReference>
<dbReference type="EMBL" id="FPIP01000010">
    <property type="protein sequence ID" value="SFW49453.1"/>
    <property type="molecule type" value="Genomic_DNA"/>
</dbReference>
<keyword evidence="3 5" id="KW-0697">Rotamase</keyword>
<dbReference type="InterPro" id="IPR020892">
    <property type="entry name" value="Cyclophilin-type_PPIase_CS"/>
</dbReference>
<dbReference type="GO" id="GO:0003755">
    <property type="term" value="F:peptidyl-prolyl cis-trans isomerase activity"/>
    <property type="evidence" value="ECO:0007669"/>
    <property type="project" value="UniProtKB-UniRule"/>
</dbReference>
<dbReference type="InterPro" id="IPR002130">
    <property type="entry name" value="Cyclophilin-type_PPIase_dom"/>
</dbReference>
<keyword evidence="4 5" id="KW-0413">Isomerase</keyword>
<accession>A0A1K1PPS5</accession>
<evidence type="ECO:0000256" key="2">
    <source>
        <dbReference type="ARBA" id="ARBA00007365"/>
    </source>
</evidence>
<dbReference type="GO" id="GO:0006457">
    <property type="term" value="P:protein folding"/>
    <property type="evidence" value="ECO:0007669"/>
    <property type="project" value="InterPro"/>
</dbReference>
<name>A0A1K1PPS5_RUMFL</name>
<dbReference type="Proteomes" id="UP000183461">
    <property type="component" value="Unassembled WGS sequence"/>
</dbReference>
<dbReference type="PROSITE" id="PS50072">
    <property type="entry name" value="CSA_PPIASE_2"/>
    <property type="match status" value="1"/>
</dbReference>
<dbReference type="RefSeq" id="WP_072301082.1">
    <property type="nucleotide sequence ID" value="NZ_FPIP01000010.1"/>
</dbReference>
<dbReference type="PANTHER" id="PTHR45625:SF4">
    <property type="entry name" value="PEPTIDYLPROLYL ISOMERASE DOMAIN AND WD REPEAT-CONTAINING PROTEIN 1"/>
    <property type="match status" value="1"/>
</dbReference>